<dbReference type="SUPFAM" id="SSF51735">
    <property type="entry name" value="NAD(P)-binding Rossmann-fold domains"/>
    <property type="match status" value="1"/>
</dbReference>
<dbReference type="EC" id="1.1.1.-" evidence="3"/>
<dbReference type="RefSeq" id="WP_266343695.1">
    <property type="nucleotide sequence ID" value="NZ_JAPKNH010000003.1"/>
</dbReference>
<dbReference type="PANTHER" id="PTHR42760">
    <property type="entry name" value="SHORT-CHAIN DEHYDROGENASES/REDUCTASES FAMILY MEMBER"/>
    <property type="match status" value="1"/>
</dbReference>
<evidence type="ECO:0000313" key="4">
    <source>
        <dbReference type="Proteomes" id="UP001596150"/>
    </source>
</evidence>
<dbReference type="PRINTS" id="PR00080">
    <property type="entry name" value="SDRFAMILY"/>
</dbReference>
<dbReference type="Proteomes" id="UP001596150">
    <property type="component" value="Unassembled WGS sequence"/>
</dbReference>
<keyword evidence="3" id="KW-0560">Oxidoreductase</keyword>
<comment type="similarity">
    <text evidence="1">Belongs to the short-chain dehydrogenases/reductases (SDR) family.</text>
</comment>
<accession>A0ABW0Q080</accession>
<reference evidence="4" key="1">
    <citation type="journal article" date="2019" name="Int. J. Syst. Evol. Microbiol.">
        <title>The Global Catalogue of Microorganisms (GCM) 10K type strain sequencing project: providing services to taxonomists for standard genome sequencing and annotation.</title>
        <authorList>
            <consortium name="The Broad Institute Genomics Platform"/>
            <consortium name="The Broad Institute Genome Sequencing Center for Infectious Disease"/>
            <person name="Wu L."/>
            <person name="Ma J."/>
        </authorList>
    </citation>
    <scope>NUCLEOTIDE SEQUENCE [LARGE SCALE GENOMIC DNA]</scope>
    <source>
        <strain evidence="4">KACC 12633</strain>
    </source>
</reference>
<dbReference type="Pfam" id="PF13561">
    <property type="entry name" value="adh_short_C2"/>
    <property type="match status" value="1"/>
</dbReference>
<dbReference type="InterPro" id="IPR002347">
    <property type="entry name" value="SDR_fam"/>
</dbReference>
<dbReference type="PRINTS" id="PR00081">
    <property type="entry name" value="GDHRDH"/>
</dbReference>
<dbReference type="InterPro" id="IPR020904">
    <property type="entry name" value="Sc_DH/Rdtase_CS"/>
</dbReference>
<dbReference type="InterPro" id="IPR036291">
    <property type="entry name" value="NAD(P)-bd_dom_sf"/>
</dbReference>
<feature type="domain" description="Ketoreductase" evidence="2">
    <location>
        <begin position="10"/>
        <end position="206"/>
    </location>
</feature>
<dbReference type="Gene3D" id="3.40.50.720">
    <property type="entry name" value="NAD(P)-binding Rossmann-like Domain"/>
    <property type="match status" value="1"/>
</dbReference>
<dbReference type="PANTHER" id="PTHR42760:SF50">
    <property type="entry name" value="SHORT-CHAIN DEHYDROGENASE-RELATED"/>
    <property type="match status" value="1"/>
</dbReference>
<sequence>MTDKKTLSGKVALVTGGSRGIGAAVALALAGNGADIAISYTANPDRAHAAVAELEALEVRAHAFPADQADPTAVQKMVADVAAHFGRLDIVVANAGIFEMGAVNAEYDEVALDRMLRVNIDGVIQTIRAGAKFIEDDGRIIAMSSALARRAAAPGLADYAASKAAVEGYIKGVARDLGARGITANALSMGAIATEMNPDAGAFADWLKAGTALGRYGRPEEIGAVVAFLASPGAAYVTGGVIAIDGGANA</sequence>
<dbReference type="GO" id="GO:0016491">
    <property type="term" value="F:oxidoreductase activity"/>
    <property type="evidence" value="ECO:0007669"/>
    <property type="project" value="UniProtKB-KW"/>
</dbReference>
<comment type="caution">
    <text evidence="3">The sequence shown here is derived from an EMBL/GenBank/DDBJ whole genome shotgun (WGS) entry which is preliminary data.</text>
</comment>
<dbReference type="EMBL" id="JBHSML010000013">
    <property type="protein sequence ID" value="MFC5518130.1"/>
    <property type="molecule type" value="Genomic_DNA"/>
</dbReference>
<dbReference type="PROSITE" id="PS00061">
    <property type="entry name" value="ADH_SHORT"/>
    <property type="match status" value="1"/>
</dbReference>
<evidence type="ECO:0000256" key="1">
    <source>
        <dbReference type="ARBA" id="ARBA00006484"/>
    </source>
</evidence>
<dbReference type="InterPro" id="IPR057326">
    <property type="entry name" value="KR_dom"/>
</dbReference>
<proteinExistence type="inferred from homology"/>
<keyword evidence="4" id="KW-1185">Reference proteome</keyword>
<name>A0ABW0Q080_9HYPH</name>
<evidence type="ECO:0000259" key="2">
    <source>
        <dbReference type="SMART" id="SM00822"/>
    </source>
</evidence>
<dbReference type="SMART" id="SM00822">
    <property type="entry name" value="PKS_KR"/>
    <property type="match status" value="1"/>
</dbReference>
<protein>
    <submittedName>
        <fullName evidence="3">SDR family NAD(P)-dependent oxidoreductase</fullName>
        <ecNumber evidence="3">1.1.1.-</ecNumber>
    </submittedName>
</protein>
<gene>
    <name evidence="3" type="ORF">ACFPP9_20290</name>
</gene>
<organism evidence="3 4">
    <name type="scientific">Kaistia terrae</name>
    <dbReference type="NCBI Taxonomy" id="537017"/>
    <lineage>
        <taxon>Bacteria</taxon>
        <taxon>Pseudomonadati</taxon>
        <taxon>Pseudomonadota</taxon>
        <taxon>Alphaproteobacteria</taxon>
        <taxon>Hyphomicrobiales</taxon>
        <taxon>Kaistiaceae</taxon>
        <taxon>Kaistia</taxon>
    </lineage>
</organism>
<evidence type="ECO:0000313" key="3">
    <source>
        <dbReference type="EMBL" id="MFC5518130.1"/>
    </source>
</evidence>